<comment type="caution">
    <text evidence="1">The sequence shown here is derived from an EMBL/GenBank/DDBJ whole genome shotgun (WGS) entry which is preliminary data.</text>
</comment>
<evidence type="ECO:0000313" key="2">
    <source>
        <dbReference type="Proteomes" id="UP000265520"/>
    </source>
</evidence>
<protein>
    <submittedName>
        <fullName evidence="1">Copia protein</fullName>
    </submittedName>
</protein>
<reference evidence="1 2" key="1">
    <citation type="journal article" date="2018" name="Front. Plant Sci.">
        <title>Red Clover (Trifolium pratense) and Zigzag Clover (T. medium) - A Picture of Genomic Similarities and Differences.</title>
        <authorList>
            <person name="Dluhosova J."/>
            <person name="Istvanek J."/>
            <person name="Nedelnik J."/>
            <person name="Repkova J."/>
        </authorList>
    </citation>
    <scope>NUCLEOTIDE SEQUENCE [LARGE SCALE GENOMIC DNA]</scope>
    <source>
        <strain evidence="2">cv. 10/8</strain>
        <tissue evidence="1">Leaf</tissue>
    </source>
</reference>
<sequence length="100" mass="11219">MNVAANTVFHERTKHLDIDYHIVRLKVYEGLMELLSIPTASQVADIITRASNPHSFHALVTKLGLVDIFHPPACVGACLLLNDNTIIICKFWNPVVFLPR</sequence>
<organism evidence="1 2">
    <name type="scientific">Trifolium medium</name>
    <dbReference type="NCBI Taxonomy" id="97028"/>
    <lineage>
        <taxon>Eukaryota</taxon>
        <taxon>Viridiplantae</taxon>
        <taxon>Streptophyta</taxon>
        <taxon>Embryophyta</taxon>
        <taxon>Tracheophyta</taxon>
        <taxon>Spermatophyta</taxon>
        <taxon>Magnoliopsida</taxon>
        <taxon>eudicotyledons</taxon>
        <taxon>Gunneridae</taxon>
        <taxon>Pentapetalae</taxon>
        <taxon>rosids</taxon>
        <taxon>fabids</taxon>
        <taxon>Fabales</taxon>
        <taxon>Fabaceae</taxon>
        <taxon>Papilionoideae</taxon>
        <taxon>50 kb inversion clade</taxon>
        <taxon>NPAAA clade</taxon>
        <taxon>Hologalegina</taxon>
        <taxon>IRL clade</taxon>
        <taxon>Trifolieae</taxon>
        <taxon>Trifolium</taxon>
    </lineage>
</organism>
<dbReference type="AlphaFoldDB" id="A0A392MCJ5"/>
<accession>A0A392MCJ5</accession>
<dbReference type="EMBL" id="LXQA010007765">
    <property type="protein sequence ID" value="MCH85011.1"/>
    <property type="molecule type" value="Genomic_DNA"/>
</dbReference>
<dbReference type="Proteomes" id="UP000265520">
    <property type="component" value="Unassembled WGS sequence"/>
</dbReference>
<evidence type="ECO:0000313" key="1">
    <source>
        <dbReference type="EMBL" id="MCH85011.1"/>
    </source>
</evidence>
<name>A0A392MCJ5_9FABA</name>
<keyword evidence="2" id="KW-1185">Reference proteome</keyword>
<proteinExistence type="predicted"/>
<gene>
    <name evidence="1" type="ORF">A2U01_0005852</name>
</gene>